<accession>A0A382X1F5</accession>
<feature type="compositionally biased region" description="Acidic residues" evidence="1">
    <location>
        <begin position="230"/>
        <end position="248"/>
    </location>
</feature>
<evidence type="ECO:0000256" key="1">
    <source>
        <dbReference type="SAM" id="MobiDB-lite"/>
    </source>
</evidence>
<dbReference type="AlphaFoldDB" id="A0A382X1F5"/>
<feature type="non-terminal residue" evidence="2">
    <location>
        <position position="273"/>
    </location>
</feature>
<sequence length="273" mass="31461">MEEGATIYLPQVSENFNSKEHNYDWYKVVATHQTAHLEFQSFRFSFGRPAAVFSNMRYDIVSLEEWENTAEDEEDNEAERILAQADLQRFFTLFEDGVLARDIFTAVEDCRLDYRVKKEYPGIKSAYARVQGQSLDGRPPIEDLPAQEAMVELLIRFSLQQGQELMVPEKYSEWAKALWGVVQPLSSSQALVEDSAEAVIRLYQLISQIPNEDLSDQSWDEGIFQNQSWEEGEGDEEGDDQQQEESWEEILKRLAESQPVAQEGESRPYQSPP</sequence>
<dbReference type="EMBL" id="UINC01163867">
    <property type="protein sequence ID" value="SVD64405.1"/>
    <property type="molecule type" value="Genomic_DNA"/>
</dbReference>
<evidence type="ECO:0000313" key="2">
    <source>
        <dbReference type="EMBL" id="SVD64405.1"/>
    </source>
</evidence>
<feature type="region of interest" description="Disordered" evidence="1">
    <location>
        <begin position="224"/>
        <end position="273"/>
    </location>
</feature>
<gene>
    <name evidence="2" type="ORF">METZ01_LOCUS417259</name>
</gene>
<organism evidence="2">
    <name type="scientific">marine metagenome</name>
    <dbReference type="NCBI Taxonomy" id="408172"/>
    <lineage>
        <taxon>unclassified sequences</taxon>
        <taxon>metagenomes</taxon>
        <taxon>ecological metagenomes</taxon>
    </lineage>
</organism>
<protein>
    <submittedName>
        <fullName evidence="2">Uncharacterized protein</fullName>
    </submittedName>
</protein>
<reference evidence="2" key="1">
    <citation type="submission" date="2018-05" db="EMBL/GenBank/DDBJ databases">
        <authorList>
            <person name="Lanie J.A."/>
            <person name="Ng W.-L."/>
            <person name="Kazmierczak K.M."/>
            <person name="Andrzejewski T.M."/>
            <person name="Davidsen T.M."/>
            <person name="Wayne K.J."/>
            <person name="Tettelin H."/>
            <person name="Glass J.I."/>
            <person name="Rusch D."/>
            <person name="Podicherti R."/>
            <person name="Tsui H.-C.T."/>
            <person name="Winkler M.E."/>
        </authorList>
    </citation>
    <scope>NUCLEOTIDE SEQUENCE</scope>
</reference>
<name>A0A382X1F5_9ZZZZ</name>
<proteinExistence type="predicted"/>